<reference evidence="2" key="1">
    <citation type="journal article" date="2019" name="Int. J. Syst. Evol. Microbiol.">
        <title>The Global Catalogue of Microorganisms (GCM) 10K type strain sequencing project: providing services to taxonomists for standard genome sequencing and annotation.</title>
        <authorList>
            <consortium name="The Broad Institute Genomics Platform"/>
            <consortium name="The Broad Institute Genome Sequencing Center for Infectious Disease"/>
            <person name="Wu L."/>
            <person name="Ma J."/>
        </authorList>
    </citation>
    <scope>NUCLEOTIDE SEQUENCE [LARGE SCALE GENOMIC DNA]</scope>
    <source>
        <strain evidence="2">KCTC 52366</strain>
    </source>
</reference>
<keyword evidence="2" id="KW-1185">Reference proteome</keyword>
<accession>A0ABV7GPG9</accession>
<proteinExistence type="predicted"/>
<name>A0ABV7GPG9_9RHOB</name>
<dbReference type="RefSeq" id="WP_275633238.1">
    <property type="nucleotide sequence ID" value="NZ_JARGYD010000004.1"/>
</dbReference>
<evidence type="ECO:0008006" key="3">
    <source>
        <dbReference type="Google" id="ProtNLM"/>
    </source>
</evidence>
<protein>
    <recommendedName>
        <fullName evidence="3">Dihydroorotate dehydrogenase</fullName>
    </recommendedName>
</protein>
<sequence>MADKAEMTPLGEDDLDALFNAARARPAEPSVALYERVLTDAEAALPAMPAPAARPARRRGLAARLLSQVGGWPAATGLAAAAAIGVYIGMAAPSAVETMSGGYVASTSGYGMEELMVSYAGLMGSGG</sequence>
<comment type="caution">
    <text evidence="1">The sequence shown here is derived from an EMBL/GenBank/DDBJ whole genome shotgun (WGS) entry which is preliminary data.</text>
</comment>
<gene>
    <name evidence="1" type="ORF">ACFOGP_11130</name>
</gene>
<dbReference type="EMBL" id="JBHRTB010000010">
    <property type="protein sequence ID" value="MFC3143267.1"/>
    <property type="molecule type" value="Genomic_DNA"/>
</dbReference>
<evidence type="ECO:0000313" key="2">
    <source>
        <dbReference type="Proteomes" id="UP001595632"/>
    </source>
</evidence>
<dbReference type="Proteomes" id="UP001595632">
    <property type="component" value="Unassembled WGS sequence"/>
</dbReference>
<organism evidence="1 2">
    <name type="scientific">Psychromarinibacter halotolerans</name>
    <dbReference type="NCBI Taxonomy" id="1775175"/>
    <lineage>
        <taxon>Bacteria</taxon>
        <taxon>Pseudomonadati</taxon>
        <taxon>Pseudomonadota</taxon>
        <taxon>Alphaproteobacteria</taxon>
        <taxon>Rhodobacterales</taxon>
        <taxon>Paracoccaceae</taxon>
        <taxon>Psychromarinibacter</taxon>
    </lineage>
</organism>
<evidence type="ECO:0000313" key="1">
    <source>
        <dbReference type="EMBL" id="MFC3143267.1"/>
    </source>
</evidence>